<reference evidence="1 2" key="1">
    <citation type="submission" date="2020-09" db="EMBL/GenBank/DDBJ databases">
        <title>De no assembly of potato wild relative species, Solanum commersonii.</title>
        <authorList>
            <person name="Cho K."/>
        </authorList>
    </citation>
    <scope>NUCLEOTIDE SEQUENCE [LARGE SCALE GENOMIC DNA]</scope>
    <source>
        <strain evidence="1">LZ3.2</strain>
        <tissue evidence="1">Leaf</tissue>
    </source>
</reference>
<proteinExistence type="predicted"/>
<accession>A0A9J5XD96</accession>
<dbReference type="Proteomes" id="UP000824120">
    <property type="component" value="Chromosome 9"/>
</dbReference>
<organism evidence="1 2">
    <name type="scientific">Solanum commersonii</name>
    <name type="common">Commerson's wild potato</name>
    <name type="synonym">Commerson's nightshade</name>
    <dbReference type="NCBI Taxonomy" id="4109"/>
    <lineage>
        <taxon>Eukaryota</taxon>
        <taxon>Viridiplantae</taxon>
        <taxon>Streptophyta</taxon>
        <taxon>Embryophyta</taxon>
        <taxon>Tracheophyta</taxon>
        <taxon>Spermatophyta</taxon>
        <taxon>Magnoliopsida</taxon>
        <taxon>eudicotyledons</taxon>
        <taxon>Gunneridae</taxon>
        <taxon>Pentapetalae</taxon>
        <taxon>asterids</taxon>
        <taxon>lamiids</taxon>
        <taxon>Solanales</taxon>
        <taxon>Solanaceae</taxon>
        <taxon>Solanoideae</taxon>
        <taxon>Solaneae</taxon>
        <taxon>Solanum</taxon>
    </lineage>
</organism>
<keyword evidence="2" id="KW-1185">Reference proteome</keyword>
<protein>
    <submittedName>
        <fullName evidence="1">Uncharacterized protein</fullName>
    </submittedName>
</protein>
<name>A0A9J5XD96_SOLCO</name>
<dbReference type="EMBL" id="JACXVP010000009">
    <property type="protein sequence ID" value="KAG5585605.1"/>
    <property type="molecule type" value="Genomic_DNA"/>
</dbReference>
<evidence type="ECO:0000313" key="2">
    <source>
        <dbReference type="Proteomes" id="UP000824120"/>
    </source>
</evidence>
<evidence type="ECO:0000313" key="1">
    <source>
        <dbReference type="EMBL" id="KAG5585605.1"/>
    </source>
</evidence>
<comment type="caution">
    <text evidence="1">The sequence shown here is derived from an EMBL/GenBank/DDBJ whole genome shotgun (WGS) entry which is preliminary data.</text>
</comment>
<dbReference type="OrthoDB" id="1937542at2759"/>
<dbReference type="AlphaFoldDB" id="A0A9J5XD96"/>
<sequence>MDHGPSMVTLIFVDFPLKKRECSTRNSVMREFSDCIEDMDLINLQLCGGSWEEDGSRATIKERWRMIPTCIWWSVWRERNDRCFENRKNNLQEVKLKYIYSNESEPIIDV</sequence>
<gene>
    <name evidence="1" type="ORF">H5410_046039</name>
</gene>